<evidence type="ECO:0000256" key="1">
    <source>
        <dbReference type="SAM" id="Phobius"/>
    </source>
</evidence>
<dbReference type="AlphaFoldDB" id="A0A1H9QNE8"/>
<feature type="domain" description="HD-GYP" evidence="2">
    <location>
        <begin position="247"/>
        <end position="442"/>
    </location>
</feature>
<feature type="transmembrane region" description="Helical" evidence="1">
    <location>
        <begin position="114"/>
        <end position="137"/>
    </location>
</feature>
<protein>
    <submittedName>
        <fullName evidence="3">HD domain-containing protein</fullName>
    </submittedName>
</protein>
<dbReference type="Pfam" id="PF13487">
    <property type="entry name" value="HD_5"/>
    <property type="match status" value="1"/>
</dbReference>
<dbReference type="OrthoDB" id="9804747at2"/>
<dbReference type="CDD" id="cd00077">
    <property type="entry name" value="HDc"/>
    <property type="match status" value="1"/>
</dbReference>
<keyword evidence="1" id="KW-0472">Membrane</keyword>
<reference evidence="3 4" key="1">
    <citation type="submission" date="2016-10" db="EMBL/GenBank/DDBJ databases">
        <authorList>
            <person name="de Groot N.N."/>
        </authorList>
    </citation>
    <scope>NUCLEOTIDE SEQUENCE [LARGE SCALE GENOMIC DNA]</scope>
    <source>
        <strain evidence="3 4">AR40</strain>
    </source>
</reference>
<dbReference type="InterPro" id="IPR037522">
    <property type="entry name" value="HD_GYP_dom"/>
</dbReference>
<gene>
    <name evidence="3" type="ORF">SAMN04487884_10865</name>
</gene>
<dbReference type="RefSeq" id="WP_074755455.1">
    <property type="nucleotide sequence ID" value="NZ_FOGJ01000008.1"/>
</dbReference>
<dbReference type="InterPro" id="IPR003607">
    <property type="entry name" value="HD/PDEase_dom"/>
</dbReference>
<dbReference type="SUPFAM" id="SSF103473">
    <property type="entry name" value="MFS general substrate transporter"/>
    <property type="match status" value="1"/>
</dbReference>
<evidence type="ECO:0000313" key="4">
    <source>
        <dbReference type="Proteomes" id="UP000182584"/>
    </source>
</evidence>
<feature type="transmembrane region" description="Helical" evidence="1">
    <location>
        <begin position="149"/>
        <end position="167"/>
    </location>
</feature>
<evidence type="ECO:0000313" key="3">
    <source>
        <dbReference type="EMBL" id="SER61958.1"/>
    </source>
</evidence>
<dbReference type="PANTHER" id="PTHR45228:SF4">
    <property type="entry name" value="LIPOPROTEIN"/>
    <property type="match status" value="1"/>
</dbReference>
<feature type="transmembrane region" description="Helical" evidence="1">
    <location>
        <begin position="41"/>
        <end position="62"/>
    </location>
</feature>
<dbReference type="PROSITE" id="PS51832">
    <property type="entry name" value="HD_GYP"/>
    <property type="match status" value="1"/>
</dbReference>
<keyword evidence="1" id="KW-1133">Transmembrane helix</keyword>
<evidence type="ECO:0000259" key="2">
    <source>
        <dbReference type="PROSITE" id="PS51832"/>
    </source>
</evidence>
<keyword evidence="1" id="KW-0812">Transmembrane</keyword>
<proteinExistence type="predicted"/>
<dbReference type="SUPFAM" id="SSF109604">
    <property type="entry name" value="HD-domain/PDEase-like"/>
    <property type="match status" value="1"/>
</dbReference>
<sequence>MFEVIRSYQLDLMLLLCGACGMMTILLLITKFLDKKRKWSLILMEIVAFFLLWFDRLAYIYAGDPSPKGFVMVRISNCMVFVLTSGVVWSFNIYISNLLKNEKGIKIKSKRLEVVGVASAAGMVLAFISAFVGIYYYFDENNTYHRGDFFLISYIIPIICPIIQYTVIRKYKKYFSKLIFSSMILYIYVPIICGVLQIFTYGISIVNMAMVAVSVSLYIFTYLDINNTVERAHDIEIQNMEGEKERMQRLFDQTAKAFVSAVEKKDDFVKGNAVKIAEYARKLTARCGLDKEHCDMAYYAALLHDVGLIGIPDSVIKNEDDPNAWDAEAFRQKPIIGREILSNIKEYPFLSEGAYYSHERYNGTGYPEGLKGNEIPEIARVIAVADAYVTMTSKKRYREAKPDFVAREAFVKGAGNEFDPEFAELMVKIIDEESQDKNHDDLSVIEKEISCKQYRSSISTGIPIEGNVIKVKFNCELSKDAPNGFSAPSIILFDSYDRRVHVDKKAITAYNYQEFAEVWFDDHSISTRARRIREIKLDAADKYDKLNPGEYEIIASKYDDHIRLIMRSYDYEKEDIISLTDGSTSTYIGITGENCDISDITIDKTDEVVHSEDIPRISDEISYIDHMESDIKNIQISQTRSSTTDGVELGNKLRLNFHAMSLPVANFIWHCPYIVIYTSDNGQVNGDNYHEYALIKINGESDLKKEYADNNIIMKKKDTFPGWDEWKAQNKEGVECEVSFEKKNLTVITTTENLGIFIENTTVINDNPGKIYVALTGDRCAITDIRVR</sequence>
<dbReference type="InterPro" id="IPR052020">
    <property type="entry name" value="Cyclic_di-GMP/3'3'-cGAMP_PDE"/>
</dbReference>
<feature type="transmembrane region" description="Helical" evidence="1">
    <location>
        <begin position="74"/>
        <end position="94"/>
    </location>
</feature>
<dbReference type="EMBL" id="FOGJ01000008">
    <property type="protein sequence ID" value="SER61958.1"/>
    <property type="molecule type" value="Genomic_DNA"/>
</dbReference>
<feature type="transmembrane region" description="Helical" evidence="1">
    <location>
        <begin position="12"/>
        <end position="29"/>
    </location>
</feature>
<accession>A0A1H9QNE8</accession>
<feature type="transmembrane region" description="Helical" evidence="1">
    <location>
        <begin position="179"/>
        <end position="199"/>
    </location>
</feature>
<organism evidence="3 4">
    <name type="scientific">Butyrivibrio fibrisolvens</name>
    <dbReference type="NCBI Taxonomy" id="831"/>
    <lineage>
        <taxon>Bacteria</taxon>
        <taxon>Bacillati</taxon>
        <taxon>Bacillota</taxon>
        <taxon>Clostridia</taxon>
        <taxon>Lachnospirales</taxon>
        <taxon>Lachnospiraceae</taxon>
        <taxon>Butyrivibrio</taxon>
    </lineage>
</organism>
<dbReference type="Proteomes" id="UP000182584">
    <property type="component" value="Unassembled WGS sequence"/>
</dbReference>
<dbReference type="PANTHER" id="PTHR45228">
    <property type="entry name" value="CYCLIC DI-GMP PHOSPHODIESTERASE TM_0186-RELATED"/>
    <property type="match status" value="1"/>
</dbReference>
<dbReference type="Gene3D" id="1.10.3210.10">
    <property type="entry name" value="Hypothetical protein af1432"/>
    <property type="match status" value="1"/>
</dbReference>
<dbReference type="InterPro" id="IPR036259">
    <property type="entry name" value="MFS_trans_sf"/>
</dbReference>
<name>A0A1H9QNE8_BUTFI</name>